<evidence type="ECO:0000256" key="8">
    <source>
        <dbReference type="ARBA" id="ARBA00023242"/>
    </source>
</evidence>
<feature type="region of interest" description="Disordered" evidence="10">
    <location>
        <begin position="247"/>
        <end position="279"/>
    </location>
</feature>
<feature type="compositionally biased region" description="Low complexity" evidence="10">
    <location>
        <begin position="549"/>
        <end position="565"/>
    </location>
</feature>
<evidence type="ECO:0000256" key="2">
    <source>
        <dbReference type="ARBA" id="ARBA00022723"/>
    </source>
</evidence>
<dbReference type="FunFam" id="2.20.25.80:FF:000003">
    <property type="entry name" value="WRKY transcription factor 57"/>
    <property type="match status" value="1"/>
</dbReference>
<evidence type="ECO:0000256" key="3">
    <source>
        <dbReference type="ARBA" id="ARBA00022737"/>
    </source>
</evidence>
<dbReference type="EMBL" id="EF676246">
    <property type="protein sequence ID" value="ABR16161.1"/>
    <property type="molecule type" value="mRNA"/>
</dbReference>
<keyword evidence="8" id="KW-0539">Nucleus</keyword>
<keyword evidence="5" id="KW-0805">Transcription regulation</keyword>
<dbReference type="Gene3D" id="2.20.25.80">
    <property type="entry name" value="WRKY domain"/>
    <property type="match status" value="2"/>
</dbReference>
<feature type="compositionally biased region" description="Basic and acidic residues" evidence="10">
    <location>
        <begin position="361"/>
        <end position="375"/>
    </location>
</feature>
<dbReference type="PROSITE" id="PS50811">
    <property type="entry name" value="WRKY"/>
    <property type="match status" value="2"/>
</dbReference>
<keyword evidence="6" id="KW-0238">DNA-binding</keyword>
<feature type="compositionally biased region" description="Polar residues" evidence="10">
    <location>
        <begin position="15"/>
        <end position="24"/>
    </location>
</feature>
<dbReference type="InterPro" id="IPR044810">
    <property type="entry name" value="WRKY_plant"/>
</dbReference>
<keyword evidence="2" id="KW-0479">Metal-binding</keyword>
<accession>B8LKI1</accession>
<dbReference type="SMART" id="SM00774">
    <property type="entry name" value="WRKY"/>
    <property type="match status" value="2"/>
</dbReference>
<feature type="region of interest" description="Disordered" evidence="10">
    <location>
        <begin position="580"/>
        <end position="620"/>
    </location>
</feature>
<dbReference type="GO" id="GO:0046872">
    <property type="term" value="F:metal ion binding"/>
    <property type="evidence" value="ECO:0007669"/>
    <property type="project" value="UniProtKB-KW"/>
</dbReference>
<evidence type="ECO:0000256" key="10">
    <source>
        <dbReference type="SAM" id="MobiDB-lite"/>
    </source>
</evidence>
<feature type="region of interest" description="Disordered" evidence="10">
    <location>
        <begin position="61"/>
        <end position="143"/>
    </location>
</feature>
<organism evidence="12">
    <name type="scientific">Picea sitchensis</name>
    <name type="common">Sitka spruce</name>
    <name type="synonym">Pinus sitchensis</name>
    <dbReference type="NCBI Taxonomy" id="3332"/>
    <lineage>
        <taxon>Eukaryota</taxon>
        <taxon>Viridiplantae</taxon>
        <taxon>Streptophyta</taxon>
        <taxon>Embryophyta</taxon>
        <taxon>Tracheophyta</taxon>
        <taxon>Spermatophyta</taxon>
        <taxon>Pinopsida</taxon>
        <taxon>Pinidae</taxon>
        <taxon>Conifers I</taxon>
        <taxon>Pinales</taxon>
        <taxon>Pinaceae</taxon>
        <taxon>Picea</taxon>
    </lineage>
</organism>
<dbReference type="AlphaFoldDB" id="B8LKI1"/>
<dbReference type="PANTHER" id="PTHR31221:SF90">
    <property type="entry name" value="WRKY TRANSCRIPTION FACTOR 44"/>
    <property type="match status" value="1"/>
</dbReference>
<feature type="region of interest" description="Disordered" evidence="10">
    <location>
        <begin position="531"/>
        <end position="568"/>
    </location>
</feature>
<dbReference type="InterPro" id="IPR003657">
    <property type="entry name" value="WRKY_dom"/>
</dbReference>
<evidence type="ECO:0000256" key="6">
    <source>
        <dbReference type="ARBA" id="ARBA00023125"/>
    </source>
</evidence>
<keyword evidence="4" id="KW-0862">Zinc</keyword>
<feature type="domain" description="WRKY" evidence="11">
    <location>
        <begin position="284"/>
        <end position="341"/>
    </location>
</feature>
<evidence type="ECO:0000256" key="1">
    <source>
        <dbReference type="ARBA" id="ARBA00004123"/>
    </source>
</evidence>
<feature type="compositionally biased region" description="Pro residues" evidence="10">
    <location>
        <begin position="97"/>
        <end position="110"/>
    </location>
</feature>
<dbReference type="SUPFAM" id="SSF118290">
    <property type="entry name" value="WRKY DNA-binding domain"/>
    <property type="match status" value="2"/>
</dbReference>
<proteinExistence type="evidence at transcript level"/>
<evidence type="ECO:0000256" key="4">
    <source>
        <dbReference type="ARBA" id="ARBA00022833"/>
    </source>
</evidence>
<sequence>MEGKERDNKMVLSKPTPSRPTTVRISCPTTTLASFPTVPPAAADHYDRDPDCRSFSELLAGAMASSPPPAESPARTAGTSGGVALRPKTVRLKPLATLPPPPPPPSPPLHVPAAQKMPAQTEDSCAPAMEAPPEPQASDNHVEAKERTTVVFKPLAKLGTMNPALSSLANLGSFGISHQQALAQVQAQARAQAQVQSQPVSSLMPVSSSAATFPVHQVSSSAALTTPTSLSSAPGFNAYFVQQKPSLKSETKQTIESPNPVPQNTEQIQRSLPPIPIADRPSFDGYNWRKYGQKQVKGSEYPRSYYKCTHPNCPVKKKVERSHDGQITEIVYKGEHSHLKPQPTRRLPTGSTQHPNGLDVSGREMESPRGEKNEYFDVNADQSSPGFYADPVGRTERLALTNVSDPSTPARGVSYGNGSPELSPCLSDDGEGVNRADDEDDDEPVSKRRKKDKKMKDLLAPERPNREPRVVVQTSDADILEDGFRWRKYGQKVVKGNPYPRSYYKCTSLKCTVRKHVERASDDPKAVITTYEGKHNHDPPVARNSNQDAAGISSAGLSGNGANAAQEKQIQNRLTSFARVSQSAVEGEDRMHVGEVGGVQLMRNNRQSHGEDIEKEGSWQ</sequence>
<keyword evidence="7" id="KW-0804">Transcription</keyword>
<feature type="region of interest" description="Disordered" evidence="10">
    <location>
        <begin position="333"/>
        <end position="473"/>
    </location>
</feature>
<dbReference type="Pfam" id="PF03106">
    <property type="entry name" value="WRKY"/>
    <property type="match status" value="2"/>
</dbReference>
<name>B8LKI1_PICSI</name>
<dbReference type="GO" id="GO:0043565">
    <property type="term" value="F:sequence-specific DNA binding"/>
    <property type="evidence" value="ECO:0007669"/>
    <property type="project" value="InterPro"/>
</dbReference>
<dbReference type="PANTHER" id="PTHR31221">
    <property type="entry name" value="WRKY TRANSCRIPTION FACTOR PROTEIN 1-RELATED"/>
    <property type="match status" value="1"/>
</dbReference>
<protein>
    <recommendedName>
        <fullName evidence="11">WRKY domain-containing protein</fullName>
    </recommendedName>
</protein>
<dbReference type="GO" id="GO:0005634">
    <property type="term" value="C:nucleus"/>
    <property type="evidence" value="ECO:0007669"/>
    <property type="project" value="UniProtKB-SubCell"/>
</dbReference>
<evidence type="ECO:0000256" key="9">
    <source>
        <dbReference type="ARBA" id="ARBA00061157"/>
    </source>
</evidence>
<evidence type="ECO:0000256" key="5">
    <source>
        <dbReference type="ARBA" id="ARBA00023015"/>
    </source>
</evidence>
<feature type="compositionally biased region" description="Basic and acidic residues" evidence="10">
    <location>
        <begin position="608"/>
        <end position="620"/>
    </location>
</feature>
<reference evidence="12" key="1">
    <citation type="submission" date="2007-06" db="EMBL/GenBank/DDBJ databases">
        <title>Full length cDNA sequences from Sitka Spruce (Picea sitchensis).</title>
        <authorList>
            <person name="Ralph S.G."/>
            <person name="Chun H.E."/>
            <person name="Liao N."/>
            <person name="Ali J."/>
            <person name="Reid K."/>
            <person name="Kolosova N."/>
            <person name="Cooper N."/>
            <person name="Cullis C."/>
            <person name="Jancsik S."/>
            <person name="Moore R."/>
            <person name="Mayo M."/>
            <person name="Wagner S."/>
            <person name="Holt R.A."/>
            <person name="Jones S.J.M."/>
            <person name="Marra M.A."/>
            <person name="Ritland C.E."/>
            <person name="Ritland K."/>
            <person name="Bohlmann J."/>
        </authorList>
    </citation>
    <scope>NUCLEOTIDE SEQUENCE</scope>
    <source>
        <tissue evidence="12">Green portion of the leader tissue</tissue>
    </source>
</reference>
<dbReference type="FunFam" id="2.20.25.80:FF:000006">
    <property type="entry name" value="WRKY transcription factor"/>
    <property type="match status" value="1"/>
</dbReference>
<evidence type="ECO:0000256" key="7">
    <source>
        <dbReference type="ARBA" id="ARBA00023163"/>
    </source>
</evidence>
<evidence type="ECO:0000259" key="11">
    <source>
        <dbReference type="PROSITE" id="PS50811"/>
    </source>
</evidence>
<evidence type="ECO:0000313" key="12">
    <source>
        <dbReference type="EMBL" id="ABR16161.1"/>
    </source>
</evidence>
<feature type="compositionally biased region" description="Polar residues" evidence="10">
    <location>
        <begin position="254"/>
        <end position="270"/>
    </location>
</feature>
<comment type="subcellular location">
    <subcellularLocation>
        <location evidence="1">Nucleus</location>
    </subcellularLocation>
</comment>
<comment type="similarity">
    <text evidence="9">Belongs to the WRKY group I family.</text>
</comment>
<feature type="domain" description="WRKY" evidence="11">
    <location>
        <begin position="475"/>
        <end position="540"/>
    </location>
</feature>
<feature type="compositionally biased region" description="Basic and acidic residues" evidence="10">
    <location>
        <begin position="454"/>
        <end position="469"/>
    </location>
</feature>
<feature type="region of interest" description="Disordered" evidence="10">
    <location>
        <begin position="1"/>
        <end position="24"/>
    </location>
</feature>
<keyword evidence="3" id="KW-0677">Repeat</keyword>
<dbReference type="GO" id="GO:0003700">
    <property type="term" value="F:DNA-binding transcription factor activity"/>
    <property type="evidence" value="ECO:0007669"/>
    <property type="project" value="InterPro"/>
</dbReference>
<dbReference type="InterPro" id="IPR036576">
    <property type="entry name" value="WRKY_dom_sf"/>
</dbReference>